<dbReference type="InterPro" id="IPR050833">
    <property type="entry name" value="Poly_Biosynth_Transport"/>
</dbReference>
<evidence type="ECO:0000256" key="6">
    <source>
        <dbReference type="SAM" id="Phobius"/>
    </source>
</evidence>
<dbReference type="EMBL" id="CP141614">
    <property type="protein sequence ID" value="WRP14099.1"/>
    <property type="molecule type" value="Genomic_DNA"/>
</dbReference>
<proteinExistence type="predicted"/>
<protein>
    <submittedName>
        <fullName evidence="7">Polysaccharide biosynthesis C-terminal domain-containing protein</fullName>
    </submittedName>
</protein>
<feature type="transmembrane region" description="Helical" evidence="6">
    <location>
        <begin position="201"/>
        <end position="225"/>
    </location>
</feature>
<sequence length="541" mass="56091">MLRRLRQLAATGLPALRPGRFGWGAAQLSLASLASRAIGFIYSAAVMRLAGPEAIGLFRLAWPLYSTAFTVATAGVPYAMAKLLAEQRPDVPQGAATSRRVALQGFALLSLTSLGIGAVLDWTAPWLVNQVGGEPRAASLIQIMAPALPLACLAAGARAVFESSRRMGVPASSLLAEQVTLSASALLLVTRLSRQDADPAWVARGLAMASVLGEAVGLLVLAIALERLWRRWRRAAGQAPGPTAPDRQQRHWWPSSIVHLALPVTTGRILSSVGGSLATLLLPNRLQQAGLTASDAAAQVGLLRGVALPLVLMPNMLSLALMTTLVPSISAALARGDRAAARAYSDKAMATTVLFALPAGAAFLGLPELWTRVLYGEESAATLLVICALGAPFVYLGQTLVGVLRGLGRPEIPVRSHLVGLAIETGLIWVWVAQPHLGIRGAALATVVGYAVAYAVNQWGAMREIGTALRAADFVVPLVGAAAAAASSRTVAAAVLALLGAGVTAPGWLVEATALLTGLAVQAGVYGVALRASAVWRWLSA</sequence>
<feature type="transmembrane region" description="Helical" evidence="6">
    <location>
        <begin position="438"/>
        <end position="456"/>
    </location>
</feature>
<feature type="transmembrane region" description="Helical" evidence="6">
    <location>
        <begin position="21"/>
        <end position="42"/>
    </location>
</feature>
<dbReference type="InterPro" id="IPR024923">
    <property type="entry name" value="PG_synth_SpoVB"/>
</dbReference>
<evidence type="ECO:0000256" key="5">
    <source>
        <dbReference type="ARBA" id="ARBA00023136"/>
    </source>
</evidence>
<keyword evidence="2" id="KW-1003">Cell membrane</keyword>
<feature type="transmembrane region" description="Helical" evidence="6">
    <location>
        <begin position="379"/>
        <end position="404"/>
    </location>
</feature>
<keyword evidence="8" id="KW-1185">Reference proteome</keyword>
<feature type="transmembrane region" description="Helical" evidence="6">
    <location>
        <begin position="140"/>
        <end position="161"/>
    </location>
</feature>
<reference evidence="8" key="1">
    <citation type="submission" date="2023-12" db="EMBL/GenBank/DDBJ databases">
        <title>Novel isolates from deep terrestrial aquifers shed light on the physiology and ecology of the class Limnochordia.</title>
        <authorList>
            <person name="Karnachuk O.V."/>
            <person name="Lukina A.P."/>
            <person name="Avakyan M.R."/>
            <person name="Kadnikov V."/>
            <person name="Begmatov S."/>
            <person name="Beletsky A.V."/>
            <person name="Mardanov A.V."/>
            <person name="Ravin N.V."/>
        </authorList>
    </citation>
    <scope>NUCLEOTIDE SEQUENCE [LARGE SCALE GENOMIC DNA]</scope>
    <source>
        <strain evidence="8">LN</strain>
    </source>
</reference>
<gene>
    <name evidence="7" type="ORF">VLY81_11805</name>
</gene>
<name>A0ABZ1BN49_9FIRM</name>
<evidence type="ECO:0000256" key="4">
    <source>
        <dbReference type="ARBA" id="ARBA00022989"/>
    </source>
</evidence>
<evidence type="ECO:0000256" key="2">
    <source>
        <dbReference type="ARBA" id="ARBA00022475"/>
    </source>
</evidence>
<keyword evidence="3 6" id="KW-0812">Transmembrane</keyword>
<dbReference type="PANTHER" id="PTHR30250:SF21">
    <property type="entry name" value="LIPID II FLIPPASE MURJ"/>
    <property type="match status" value="1"/>
</dbReference>
<feature type="transmembrane region" description="Helical" evidence="6">
    <location>
        <begin position="348"/>
        <end position="367"/>
    </location>
</feature>
<keyword evidence="4 6" id="KW-1133">Transmembrane helix</keyword>
<feature type="transmembrane region" description="Helical" evidence="6">
    <location>
        <begin position="416"/>
        <end position="432"/>
    </location>
</feature>
<feature type="transmembrane region" description="Helical" evidence="6">
    <location>
        <begin position="316"/>
        <end position="336"/>
    </location>
</feature>
<comment type="subcellular location">
    <subcellularLocation>
        <location evidence="1">Cell membrane</location>
        <topology evidence="1">Multi-pass membrane protein</topology>
    </subcellularLocation>
</comment>
<dbReference type="Pfam" id="PF01943">
    <property type="entry name" value="Polysacc_synt"/>
    <property type="match status" value="1"/>
</dbReference>
<feature type="transmembrane region" description="Helical" evidence="6">
    <location>
        <begin position="516"/>
        <end position="539"/>
    </location>
</feature>
<dbReference type="PIRSF" id="PIRSF038958">
    <property type="entry name" value="PG_synth_SpoVB"/>
    <property type="match status" value="1"/>
</dbReference>
<feature type="transmembrane region" description="Helical" evidence="6">
    <location>
        <begin position="62"/>
        <end position="80"/>
    </location>
</feature>
<evidence type="ECO:0000256" key="1">
    <source>
        <dbReference type="ARBA" id="ARBA00004651"/>
    </source>
</evidence>
<keyword evidence="5 6" id="KW-0472">Membrane</keyword>
<dbReference type="Proteomes" id="UP001333102">
    <property type="component" value="Chromosome"/>
</dbReference>
<evidence type="ECO:0000256" key="3">
    <source>
        <dbReference type="ARBA" id="ARBA00022692"/>
    </source>
</evidence>
<dbReference type="PANTHER" id="PTHR30250">
    <property type="entry name" value="PST FAMILY PREDICTED COLANIC ACID TRANSPORTER"/>
    <property type="match status" value="1"/>
</dbReference>
<evidence type="ECO:0000313" key="8">
    <source>
        <dbReference type="Proteomes" id="UP001333102"/>
    </source>
</evidence>
<evidence type="ECO:0000313" key="7">
    <source>
        <dbReference type="EMBL" id="WRP14099.1"/>
    </source>
</evidence>
<accession>A0ABZ1BN49</accession>
<organism evidence="7 8">
    <name type="scientific">Geochorda subterranea</name>
    <dbReference type="NCBI Taxonomy" id="3109564"/>
    <lineage>
        <taxon>Bacteria</taxon>
        <taxon>Bacillati</taxon>
        <taxon>Bacillota</taxon>
        <taxon>Limnochordia</taxon>
        <taxon>Limnochordales</taxon>
        <taxon>Geochordaceae</taxon>
        <taxon>Geochorda</taxon>
    </lineage>
</organism>
<dbReference type="InterPro" id="IPR002797">
    <property type="entry name" value="Polysacc_synth"/>
</dbReference>
<feature type="transmembrane region" description="Helical" evidence="6">
    <location>
        <begin position="101"/>
        <end position="120"/>
    </location>
</feature>
<dbReference type="RefSeq" id="WP_324668393.1">
    <property type="nucleotide sequence ID" value="NZ_CP141614.1"/>
</dbReference>